<dbReference type="AlphaFoldDB" id="A0A0A9GP00"/>
<evidence type="ECO:0000313" key="1">
    <source>
        <dbReference type="EMBL" id="JAE26202.1"/>
    </source>
</evidence>
<name>A0A0A9GP00_ARUDO</name>
<accession>A0A0A9GP00</accession>
<sequence length="84" mass="9559">MYVSENQKDTNTTKGKIILMIRIYQLSNKYTAQHRRAHDVLKVIKVTKPTQIKLPQDVTKSAQGWKGSPVQHGATLAQMLILQE</sequence>
<dbReference type="EMBL" id="GBRH01171694">
    <property type="protein sequence ID" value="JAE26202.1"/>
    <property type="molecule type" value="Transcribed_RNA"/>
</dbReference>
<proteinExistence type="predicted"/>
<protein>
    <submittedName>
        <fullName evidence="1">Uncharacterized protein</fullName>
    </submittedName>
</protein>
<organism evidence="1">
    <name type="scientific">Arundo donax</name>
    <name type="common">Giant reed</name>
    <name type="synonym">Donax arundinaceus</name>
    <dbReference type="NCBI Taxonomy" id="35708"/>
    <lineage>
        <taxon>Eukaryota</taxon>
        <taxon>Viridiplantae</taxon>
        <taxon>Streptophyta</taxon>
        <taxon>Embryophyta</taxon>
        <taxon>Tracheophyta</taxon>
        <taxon>Spermatophyta</taxon>
        <taxon>Magnoliopsida</taxon>
        <taxon>Liliopsida</taxon>
        <taxon>Poales</taxon>
        <taxon>Poaceae</taxon>
        <taxon>PACMAD clade</taxon>
        <taxon>Arundinoideae</taxon>
        <taxon>Arundineae</taxon>
        <taxon>Arundo</taxon>
    </lineage>
</organism>
<reference evidence="1" key="1">
    <citation type="submission" date="2014-09" db="EMBL/GenBank/DDBJ databases">
        <authorList>
            <person name="Magalhaes I.L.F."/>
            <person name="Oliveira U."/>
            <person name="Santos F.R."/>
            <person name="Vidigal T.H.D.A."/>
            <person name="Brescovit A.D."/>
            <person name="Santos A.J."/>
        </authorList>
    </citation>
    <scope>NUCLEOTIDE SEQUENCE</scope>
    <source>
        <tissue evidence="1">Shoot tissue taken approximately 20 cm above the soil surface</tissue>
    </source>
</reference>
<reference evidence="1" key="2">
    <citation type="journal article" date="2015" name="Data Brief">
        <title>Shoot transcriptome of the giant reed, Arundo donax.</title>
        <authorList>
            <person name="Barrero R.A."/>
            <person name="Guerrero F.D."/>
            <person name="Moolhuijzen P."/>
            <person name="Goolsby J.A."/>
            <person name="Tidwell J."/>
            <person name="Bellgard S.E."/>
            <person name="Bellgard M.I."/>
        </authorList>
    </citation>
    <scope>NUCLEOTIDE SEQUENCE</scope>
    <source>
        <tissue evidence="1">Shoot tissue taken approximately 20 cm above the soil surface</tissue>
    </source>
</reference>